<feature type="domain" description="PPC" evidence="1">
    <location>
        <begin position="4"/>
        <end position="145"/>
    </location>
</feature>
<evidence type="ECO:0000313" key="3">
    <source>
        <dbReference type="Proteomes" id="UP000199136"/>
    </source>
</evidence>
<dbReference type="CDD" id="cd11378">
    <property type="entry name" value="DUF296"/>
    <property type="match status" value="1"/>
</dbReference>
<dbReference type="PANTHER" id="PTHR34988:SF1">
    <property type="entry name" value="DNA-BINDING PROTEIN"/>
    <property type="match status" value="1"/>
</dbReference>
<dbReference type="PANTHER" id="PTHR34988">
    <property type="entry name" value="PROTEIN, PUTATIVE-RELATED"/>
    <property type="match status" value="1"/>
</dbReference>
<sequence>MDYKTIDNIIFVRIDKDEEILTSIQHICKKENILSGYFQGIGACGEVIVSTYQPEADDFTDHKKTGMLELVSLMGNITIGDDESPVLHSHASFSYLNDSDELSMIAGHLTKATVRYTAEITIVPVKNEIERMVDPATGINVWKFEH</sequence>
<proteinExistence type="predicted"/>
<gene>
    <name evidence="2" type="ORF">SAMN04488506_1923</name>
</gene>
<dbReference type="PIRSF" id="PIRSF016702">
    <property type="entry name" value="DNA_bp_PD1"/>
    <property type="match status" value="1"/>
</dbReference>
<accession>A0A1I5YCY4</accession>
<dbReference type="InterPro" id="IPR005175">
    <property type="entry name" value="PPC_dom"/>
</dbReference>
<dbReference type="Proteomes" id="UP000199136">
    <property type="component" value="Unassembled WGS sequence"/>
</dbReference>
<dbReference type="STRING" id="82801.SAMN04488506_1923"/>
<dbReference type="PROSITE" id="PS51742">
    <property type="entry name" value="PPC"/>
    <property type="match status" value="1"/>
</dbReference>
<dbReference type="AlphaFoldDB" id="A0A1I5YCY4"/>
<protein>
    <recommendedName>
        <fullName evidence="1">PPC domain-containing protein</fullName>
    </recommendedName>
</protein>
<dbReference type="EMBL" id="FOXW01000007">
    <property type="protein sequence ID" value="SFQ41970.1"/>
    <property type="molecule type" value="Genomic_DNA"/>
</dbReference>
<dbReference type="SUPFAM" id="SSF117856">
    <property type="entry name" value="AF0104/ALDC/Ptd012-like"/>
    <property type="match status" value="1"/>
</dbReference>
<dbReference type="RefSeq" id="WP_092480944.1">
    <property type="nucleotide sequence ID" value="NZ_FOXW01000007.1"/>
</dbReference>
<dbReference type="OrthoDB" id="9791702at2"/>
<name>A0A1I5YCY4_9LACT</name>
<dbReference type="Pfam" id="PF03479">
    <property type="entry name" value="PCC"/>
    <property type="match status" value="1"/>
</dbReference>
<organism evidence="2 3">
    <name type="scientific">Desemzia incerta</name>
    <dbReference type="NCBI Taxonomy" id="82801"/>
    <lineage>
        <taxon>Bacteria</taxon>
        <taxon>Bacillati</taxon>
        <taxon>Bacillota</taxon>
        <taxon>Bacilli</taxon>
        <taxon>Lactobacillales</taxon>
        <taxon>Carnobacteriaceae</taxon>
        <taxon>Desemzia</taxon>
    </lineage>
</organism>
<keyword evidence="3" id="KW-1185">Reference proteome</keyword>
<dbReference type="Gene3D" id="3.30.1330.80">
    <property type="entry name" value="Hypothetical protein, similar to alpha- acetolactate decarboxylase, domain 2"/>
    <property type="match status" value="1"/>
</dbReference>
<dbReference type="InterPro" id="IPR025707">
    <property type="entry name" value="DNA_bp_PD1"/>
</dbReference>
<evidence type="ECO:0000313" key="2">
    <source>
        <dbReference type="EMBL" id="SFQ41970.1"/>
    </source>
</evidence>
<evidence type="ECO:0000259" key="1">
    <source>
        <dbReference type="PROSITE" id="PS51742"/>
    </source>
</evidence>
<reference evidence="2 3" key="1">
    <citation type="submission" date="2016-10" db="EMBL/GenBank/DDBJ databases">
        <authorList>
            <person name="de Groot N.N."/>
        </authorList>
    </citation>
    <scope>NUCLEOTIDE SEQUENCE [LARGE SCALE GENOMIC DNA]</scope>
    <source>
        <strain evidence="2 3">DSM 20581</strain>
    </source>
</reference>